<dbReference type="STRING" id="1810919.A0A3D8SMP2"/>
<dbReference type="EMBL" id="PVWQ01000003">
    <property type="protein sequence ID" value="RDW87068.1"/>
    <property type="molecule type" value="Genomic_DNA"/>
</dbReference>
<dbReference type="GO" id="GO:0009277">
    <property type="term" value="C:fungal-type cell wall"/>
    <property type="evidence" value="ECO:0007669"/>
    <property type="project" value="TreeGrafter"/>
</dbReference>
<dbReference type="Pfam" id="PF13692">
    <property type="entry name" value="Glyco_trans_1_4"/>
    <property type="match status" value="1"/>
</dbReference>
<feature type="region of interest" description="Disordered" evidence="7">
    <location>
        <begin position="1811"/>
        <end position="1861"/>
    </location>
</feature>
<feature type="transmembrane region" description="Helical" evidence="8">
    <location>
        <begin position="2146"/>
        <end position="2166"/>
    </location>
</feature>
<feature type="transmembrane region" description="Helical" evidence="8">
    <location>
        <begin position="2378"/>
        <end position="2399"/>
    </location>
</feature>
<dbReference type="Pfam" id="PF26114">
    <property type="entry name" value="Ig_2_Mok13"/>
    <property type="match status" value="1"/>
</dbReference>
<dbReference type="Proteomes" id="UP000256690">
    <property type="component" value="Unassembled WGS sequence"/>
</dbReference>
<dbReference type="InterPro" id="IPR058654">
    <property type="entry name" value="Mok11-14/Ags1-like_TM"/>
</dbReference>
<dbReference type="Pfam" id="PF26108">
    <property type="entry name" value="GH_Mok13"/>
    <property type="match status" value="1"/>
</dbReference>
<dbReference type="RefSeq" id="XP_026606592.1">
    <property type="nucleotide sequence ID" value="XM_026745726.1"/>
</dbReference>
<evidence type="ECO:0000256" key="5">
    <source>
        <dbReference type="ARBA" id="ARBA00023316"/>
    </source>
</evidence>
<comment type="catalytic activity">
    <reaction evidence="6">
        <text>[(1-&gt;3)-alpha-D-glucosyl](n) + UDP-alpha-D-glucose = [(1-&gt;3)-alpha-D-glucosyl](n+1) + UDP + H(+)</text>
        <dbReference type="Rhea" id="RHEA:19749"/>
        <dbReference type="Rhea" id="RHEA-COMP:11150"/>
        <dbReference type="Rhea" id="RHEA-COMP:11151"/>
        <dbReference type="ChEBI" id="CHEBI:15378"/>
        <dbReference type="ChEBI" id="CHEBI:28100"/>
        <dbReference type="ChEBI" id="CHEBI:58223"/>
        <dbReference type="ChEBI" id="CHEBI:58885"/>
        <dbReference type="EC" id="2.4.1.183"/>
    </reaction>
</comment>
<feature type="transmembrane region" description="Helical" evidence="8">
    <location>
        <begin position="2237"/>
        <end position="2255"/>
    </location>
</feature>
<feature type="signal peptide" evidence="9">
    <location>
        <begin position="1"/>
        <end position="20"/>
    </location>
</feature>
<dbReference type="InterPro" id="IPR058655">
    <property type="entry name" value="Mok11-14/Ags1-like"/>
</dbReference>
<dbReference type="GeneID" id="38114080"/>
<dbReference type="OrthoDB" id="512920at2759"/>
<evidence type="ECO:0000256" key="4">
    <source>
        <dbReference type="ARBA" id="ARBA00022679"/>
    </source>
</evidence>
<keyword evidence="4" id="KW-0808">Transferase</keyword>
<feature type="transmembrane region" description="Helical" evidence="8">
    <location>
        <begin position="2117"/>
        <end position="2134"/>
    </location>
</feature>
<dbReference type="Gene3D" id="3.20.20.80">
    <property type="entry name" value="Glycosidases"/>
    <property type="match status" value="2"/>
</dbReference>
<dbReference type="PANTHER" id="PTHR47182">
    <property type="entry name" value="CELL WALL ALPHA-1,3-GLUCAN SYNTHASE AGS1-RELATED"/>
    <property type="match status" value="1"/>
</dbReference>
<dbReference type="InterPro" id="IPR058657">
    <property type="entry name" value="Mok11-13/Ags1-like_Ig"/>
</dbReference>
<feature type="region of interest" description="Disordered" evidence="7">
    <location>
        <begin position="1687"/>
        <end position="1795"/>
    </location>
</feature>
<dbReference type="InterPro" id="IPR058659">
    <property type="entry name" value="Mok11-13/Ags1-like_CBM"/>
</dbReference>
<evidence type="ECO:0000313" key="12">
    <source>
        <dbReference type="Proteomes" id="UP000256690"/>
    </source>
</evidence>
<dbReference type="Gene3D" id="3.40.50.2000">
    <property type="entry name" value="Glycogen Phosphorylase B"/>
    <property type="match status" value="2"/>
</dbReference>
<feature type="domain" description="Glycosyl hydrolase family 13 catalytic" evidence="10">
    <location>
        <begin position="67"/>
        <end position="522"/>
    </location>
</feature>
<dbReference type="Pfam" id="PF26127">
    <property type="entry name" value="12TM_Mok13"/>
    <property type="match status" value="1"/>
</dbReference>
<dbReference type="Pfam" id="PF00128">
    <property type="entry name" value="Alpha-amylase"/>
    <property type="match status" value="1"/>
</dbReference>
<dbReference type="FunFam" id="3.40.50.2000:FF:000058">
    <property type="entry name" value="Alpha-1,3-glucan synthase Ags1"/>
    <property type="match status" value="1"/>
</dbReference>
<dbReference type="CDD" id="cd03791">
    <property type="entry name" value="GT5_Glycogen_synthase_DULL1-like"/>
    <property type="match status" value="1"/>
</dbReference>
<feature type="transmembrane region" description="Helical" evidence="8">
    <location>
        <begin position="1085"/>
        <end position="1107"/>
    </location>
</feature>
<dbReference type="FunFam" id="3.40.50.2000:FF:000052">
    <property type="entry name" value="Alpha-1,3-glucan synthase Ags2"/>
    <property type="match status" value="1"/>
</dbReference>
<feature type="transmembrane region" description="Helical" evidence="8">
    <location>
        <begin position="2055"/>
        <end position="2072"/>
    </location>
</feature>
<dbReference type="CDD" id="cd11323">
    <property type="entry name" value="AmyAc_AGS"/>
    <property type="match status" value="1"/>
</dbReference>
<dbReference type="InterPro" id="IPR017853">
    <property type="entry name" value="GH"/>
</dbReference>
<dbReference type="InterPro" id="IPR058658">
    <property type="entry name" value="Mok11-13/Ags1-like_Ig_2"/>
</dbReference>
<evidence type="ECO:0000313" key="11">
    <source>
        <dbReference type="EMBL" id="RDW87068.1"/>
    </source>
</evidence>
<evidence type="ECO:0000256" key="8">
    <source>
        <dbReference type="SAM" id="Phobius"/>
    </source>
</evidence>
<evidence type="ECO:0000256" key="2">
    <source>
        <dbReference type="ARBA" id="ARBA00012688"/>
    </source>
</evidence>
<dbReference type="PANTHER" id="PTHR47182:SF7">
    <property type="entry name" value="ALPHA-1,3-GLUCAN SYNTHASE"/>
    <property type="match status" value="1"/>
</dbReference>
<dbReference type="GO" id="GO:0047657">
    <property type="term" value="F:alpha-1,3-glucan synthase activity"/>
    <property type="evidence" value="ECO:0007669"/>
    <property type="project" value="UniProtKB-EC"/>
</dbReference>
<organism evidence="11 12">
    <name type="scientific">Aspergillus mulundensis</name>
    <dbReference type="NCBI Taxonomy" id="1810919"/>
    <lineage>
        <taxon>Eukaryota</taxon>
        <taxon>Fungi</taxon>
        <taxon>Dikarya</taxon>
        <taxon>Ascomycota</taxon>
        <taxon>Pezizomycotina</taxon>
        <taxon>Eurotiomycetes</taxon>
        <taxon>Eurotiomycetidae</taxon>
        <taxon>Eurotiales</taxon>
        <taxon>Aspergillaceae</taxon>
        <taxon>Aspergillus</taxon>
        <taxon>Aspergillus subgen. Nidulantes</taxon>
    </lineage>
</organism>
<dbReference type="InterPro" id="IPR006047">
    <property type="entry name" value="GH13_cat_dom"/>
</dbReference>
<feature type="transmembrane region" description="Helical" evidence="8">
    <location>
        <begin position="2346"/>
        <end position="2366"/>
    </location>
</feature>
<feature type="compositionally biased region" description="Low complexity" evidence="7">
    <location>
        <begin position="1713"/>
        <end position="1725"/>
    </location>
</feature>
<feature type="compositionally biased region" description="Polar residues" evidence="7">
    <location>
        <begin position="1816"/>
        <end position="1832"/>
    </location>
</feature>
<protein>
    <recommendedName>
        <fullName evidence="2">alpha-1,3-glucan synthase</fullName>
        <ecNumber evidence="2">2.4.1.183</ecNumber>
    </recommendedName>
</protein>
<feature type="transmembrane region" description="Helical" evidence="8">
    <location>
        <begin position="2301"/>
        <end position="2322"/>
    </location>
</feature>
<keyword evidence="12" id="KW-1185">Reference proteome</keyword>
<keyword evidence="8" id="KW-0812">Transmembrane</keyword>
<comment type="caution">
    <text evidence="11">The sequence shown here is derived from an EMBL/GenBank/DDBJ whole genome shotgun (WGS) entry which is preliminary data.</text>
</comment>
<reference evidence="11 12" key="1">
    <citation type="journal article" date="2018" name="IMA Fungus">
        <title>IMA Genome-F 9: Draft genome sequence of Annulohypoxylon stygium, Aspergillus mulundensis, Berkeleyomyces basicola (syn. Thielaviopsis basicola), Ceratocystis smalleyi, two Cercospora beticola strains, Coleophoma cylindrospora, Fusarium fracticaudum, Phialophora cf. hyalina, and Morchella septimelata.</title>
        <authorList>
            <person name="Wingfield B.D."/>
            <person name="Bills G.F."/>
            <person name="Dong Y."/>
            <person name="Huang W."/>
            <person name="Nel W.J."/>
            <person name="Swalarsk-Parry B.S."/>
            <person name="Vaghefi N."/>
            <person name="Wilken P.M."/>
            <person name="An Z."/>
            <person name="de Beer Z.W."/>
            <person name="De Vos L."/>
            <person name="Chen L."/>
            <person name="Duong T.A."/>
            <person name="Gao Y."/>
            <person name="Hammerbacher A."/>
            <person name="Kikkert J.R."/>
            <person name="Li Y."/>
            <person name="Li H."/>
            <person name="Li K."/>
            <person name="Li Q."/>
            <person name="Liu X."/>
            <person name="Ma X."/>
            <person name="Naidoo K."/>
            <person name="Pethybridge S.J."/>
            <person name="Sun J."/>
            <person name="Steenkamp E.T."/>
            <person name="van der Nest M.A."/>
            <person name="van Wyk S."/>
            <person name="Wingfield M.J."/>
            <person name="Xiong C."/>
            <person name="Yue Q."/>
            <person name="Zhang X."/>
        </authorList>
    </citation>
    <scope>NUCLEOTIDE SEQUENCE [LARGE SCALE GENOMIC DNA]</scope>
    <source>
        <strain evidence="11 12">DSM 5745</strain>
    </source>
</reference>
<sequence>MVRLTHLASSALLFAASTTAWPYDESLVGYNINTNKTATDPADYDGSWGNDHKYHPSPDNWRFPFYTLFMDRFVNGDPTNDNINGTTFEHDLDSNQMRHGGDVAGLVDTLDYLQGMGIKGLYLAGTPLMNQPWGSDGYSALDTTLLDQHFGTIQVWQEAITEIHRRGMYVLFDNTIATLGDLIGFEGHLNSTTPFSEKEHKAQWKSDRHYVDFDIGNTYNATCDYPRFWYEDGMPVNESLTAGLVGCYDSDFDQYGDIEAFGVWPDWKRQLAKFASVQDRLREWHPTVRERLIKHTCMIIRTFDIDGIRYDKATQSTVDALGDMSKAYRECARDLGKENFFIAGEITGGNTFGSIYLGRGRQSNQVAAVGSQANAMKLTNTSDPQLFLREAGHEAIDAGAFHYSTYRALTRFLGMDGQLDAGYDVPVDWVEAWDQMVRTNDLINANTGVFDPRHMYGVTNQDVFRWPAIMWGVERQMLGTFITTLMLPGIPLLLWGEEQAFYVLDATASNYIYGRQAMSSATAWKTHGCFALESSQYYQWPLVAALDGCMDDTVTYDHRDPAHPLRNMLKHMYQMREDYPMLNDGYVIETLSNQTTEILYPGSNTTATETGFWSVRRDLNTETQDFGSVEKNATVWLVYSNMNRTHLYEFDCSDNETALISPFPSGTTVRNLFSPYDRIKLVDSTVKKGFNGSDDYNGCYPNMTMNRYEFRAYVKESLWKGPKPMITKFQPGDGENNGHDTPLRSTVAPNAFETVQITLQFSEAMDCDSIIDSISFNSSTESGRKPSIDSDSVSCGSIADVANSNVTGQIPGKFQWVANLTGVYNGIHRVTVNNVSNEAGDESTNAVDHFLFRIGQVDNPMVFYSANYSSSLLHERDDGSFFIQHHAAGADKYRYSTNWGTTFSNWTTYKGGNDTIAIQDWTGTKAQEWAGHHVRVEYWSRWTGSSSHVQEGDSGWNHKSQRRFPHAFFNGPYNQYGYDGGLDNKIRLDAGGDNYWKYHFTSEWPAVGQLNVWGMNPDGEPDQSWVLGDVDGDNVLDRMPPSSLSPTLLNISDHPPHPYISWKLYINDATLHYTKVPVGHQSKQIAMFVLFWIIPLLTGAACVYIFMKSFYKVKFNEIGAAGASTEMKSLVPLALRRKMKELRVGSGAAKPNPLMRLAEKSGFMQSTTALGAAGAAAKRRMVLIATMEYDIEDWAIKIKIGGLGVMAQLMGKTLGHQDLIWVVPCVGGVDYPVDTPAEPMTVTILGQAYQVNVQYHVLKNITYVLLDAPVFRQQTKSEPYPARMDDLDSAVYYSAWNQCIAEAIKRFPVDLYHINDYHGSVAPLYLLPGTIPACLSLHNAEFQGLWPMRTQKEKEEVCSVFNLDVETVRNYVQFGEVFNLLHAGASYLRVHQQGFGAVGVSKKYGKRSYARYPIFWGLRKIGNLPNPDPSDVGEWTKGEMVKDEDIRVDPDFEANRGDLKRQAQEWAGLEQNPDADLLVFVGRWSMQKGVDLIADVMPAVLEARPNVQLICVGPVIDLYGRFAALKLDRMMKVYPGRVFSRPEFTALPPYIFSGAEFALIPSRDEPFGLVAVEFGRKGALGIGARVGGLGQMPGWWYNVESVSTSHLLMQFKLAIDAALSSKVETRAMMRARSAKQRFPVAQWVEDLEILQSTAINVHDKEVSKGHNGGRPMTPTTPAGALMPGAMTPGAMTPSRPGTGFSQGMGAALSVPHSRNSSYSNLNRLSDIGTQAQRNVTEQQPRQSSTGGGLQRSLSLGVRSGPGHRRGREQKQAGDADNIPEANEDEHSNSDTESVPDYFEEDEYTLTPAQIEESRRAQANRSSSFNASHNSLQPPTSPLPMPPSSPGSPGAEHALLPIPKPFAEPGNRLSSASVLSLDSVVGGKKDFKLQKVDPFFTDSNGEFARTFEHQLESLNGSNSESQLCIEEFLVKSERRWFDRFRDAKLGRIKSPTPSIFRDNHLHGSRNGSPDGSLYVDVDVNAPRHSGDAMHESDDTDDEFLLGKDYVPPTGLKKWMQIKIGDWPVYTLFLALGQIIAANSYQITLLTGEVGQTAEKLYGIATVYAITSACWWLVFRYFKSIVCLSTPWFLYGIAFLFIGSAHFEADSFTRGWIQNVGSGFYSAASSSGSIFFALNFGDEGGAPVSKWIFRACVVQGLQQVYVIALWYWGSTMAAASSEGLLTADNKISNTWKMSAICYPIALLLWGIGLLLIFGLPNYYRQKPGKVPSFYKSLFRRKIVLWNFVAVILQNFFLSAPYGRNWSFLWTSDHAKAWQIVILCVIFFGLLWCAFLYIVSTFSKQHSWFLPVFACGLGAPRFLQIWWGVSGIGYYLPWVAGGYTGGALVSRSLWLWLGVLDSIQGLGFGIILLQTLTRMHMCFTLIVSQVLGSIATIVARACAPNNVGPGPVSPDMTKGAGELANAWFWVALFCQLLVCAGFLLFFRKEQLSKP</sequence>
<comment type="similarity">
    <text evidence="1">Belongs to the glycosyltransferase group 1 family.</text>
</comment>
<evidence type="ECO:0000256" key="9">
    <source>
        <dbReference type="SAM" id="SignalP"/>
    </source>
</evidence>
<dbReference type="GO" id="GO:0070600">
    <property type="term" value="P:fungal-type cell wall (1-&gt;3)-alpha-glucan biosynthetic process"/>
    <property type="evidence" value="ECO:0007669"/>
    <property type="project" value="TreeGrafter"/>
</dbReference>
<dbReference type="FunFam" id="3.20.20.80:FF:000073">
    <property type="entry name" value="Alpha-1,3-glucan synthase Ags2"/>
    <property type="match status" value="1"/>
</dbReference>
<evidence type="ECO:0000256" key="1">
    <source>
        <dbReference type="ARBA" id="ARBA00006122"/>
    </source>
</evidence>
<accession>A0A3D8SMP2</accession>
<keyword evidence="8" id="KW-1133">Transmembrane helix</keyword>
<dbReference type="SMART" id="SM00642">
    <property type="entry name" value="Aamy"/>
    <property type="match status" value="1"/>
</dbReference>
<evidence type="ECO:0000256" key="3">
    <source>
        <dbReference type="ARBA" id="ARBA00022676"/>
    </source>
</evidence>
<feature type="transmembrane region" description="Helical" evidence="8">
    <location>
        <begin position="2079"/>
        <end position="2097"/>
    </location>
</feature>
<feature type="compositionally biased region" description="Polar residues" evidence="7">
    <location>
        <begin position="1727"/>
        <end position="1744"/>
    </location>
</feature>
<dbReference type="Pfam" id="PF26111">
    <property type="entry name" value="Ig_Mok13"/>
    <property type="match status" value="1"/>
</dbReference>
<feature type="transmembrane region" description="Helical" evidence="8">
    <location>
        <begin position="2270"/>
        <end position="2292"/>
    </location>
</feature>
<dbReference type="Pfam" id="PF26122">
    <property type="entry name" value="CBM_Mok13"/>
    <property type="match status" value="1"/>
</dbReference>
<dbReference type="InterPro" id="IPR058656">
    <property type="entry name" value="Mok11-13/Ags1-like_GH"/>
</dbReference>
<keyword evidence="3" id="KW-0328">Glycosyltransferase</keyword>
<evidence type="ECO:0000256" key="6">
    <source>
        <dbReference type="ARBA" id="ARBA00048960"/>
    </source>
</evidence>
<feature type="transmembrane region" description="Helical" evidence="8">
    <location>
        <begin position="2419"/>
        <end position="2439"/>
    </location>
</feature>
<evidence type="ECO:0000256" key="7">
    <source>
        <dbReference type="SAM" id="MobiDB-lite"/>
    </source>
</evidence>
<feature type="compositionally biased region" description="Pro residues" evidence="7">
    <location>
        <begin position="1834"/>
        <end position="1845"/>
    </location>
</feature>
<dbReference type="InterPro" id="IPR013534">
    <property type="entry name" value="Starch_synth_cat_dom"/>
</dbReference>
<gene>
    <name evidence="11" type="ORF">DSM5745_03710</name>
</gene>
<dbReference type="SUPFAM" id="SSF51445">
    <property type="entry name" value="(Trans)glycosidases"/>
    <property type="match status" value="1"/>
</dbReference>
<feature type="transmembrane region" description="Helical" evidence="8">
    <location>
        <begin position="2021"/>
        <end position="2043"/>
    </location>
</feature>
<feature type="chain" id="PRO_5017665563" description="alpha-1,3-glucan synthase" evidence="9">
    <location>
        <begin position="21"/>
        <end position="2447"/>
    </location>
</feature>
<feature type="transmembrane region" description="Helical" evidence="8">
    <location>
        <begin position="2196"/>
        <end position="2217"/>
    </location>
</feature>
<keyword evidence="9" id="KW-0732">Signal</keyword>
<keyword evidence="5" id="KW-0961">Cell wall biogenesis/degradation</keyword>
<proteinExistence type="inferred from homology"/>
<dbReference type="EC" id="2.4.1.183" evidence="2"/>
<evidence type="ECO:0000259" key="10">
    <source>
        <dbReference type="SMART" id="SM00642"/>
    </source>
</evidence>
<name>A0A3D8SMP2_9EURO</name>
<dbReference type="Pfam" id="PF08323">
    <property type="entry name" value="Glyco_transf_5"/>
    <property type="match status" value="1"/>
</dbReference>
<keyword evidence="8" id="KW-0472">Membrane</keyword>
<dbReference type="SUPFAM" id="SSF53756">
    <property type="entry name" value="UDP-Glycosyltransferase/glycogen phosphorylase"/>
    <property type="match status" value="1"/>
</dbReference>